<dbReference type="RefSeq" id="XP_007720976.1">
    <property type="nucleotide sequence ID" value="XM_007722786.1"/>
</dbReference>
<evidence type="ECO:0000313" key="2">
    <source>
        <dbReference type="EMBL" id="EXJ93482.1"/>
    </source>
</evidence>
<dbReference type="Proteomes" id="UP000019484">
    <property type="component" value="Unassembled WGS sequence"/>
</dbReference>
<dbReference type="HOGENOM" id="CLU_2605824_0_0_1"/>
<organism evidence="2 3">
    <name type="scientific">Capronia coronata CBS 617.96</name>
    <dbReference type="NCBI Taxonomy" id="1182541"/>
    <lineage>
        <taxon>Eukaryota</taxon>
        <taxon>Fungi</taxon>
        <taxon>Dikarya</taxon>
        <taxon>Ascomycota</taxon>
        <taxon>Pezizomycotina</taxon>
        <taxon>Eurotiomycetes</taxon>
        <taxon>Chaetothyriomycetidae</taxon>
        <taxon>Chaetothyriales</taxon>
        <taxon>Herpotrichiellaceae</taxon>
        <taxon>Capronia</taxon>
    </lineage>
</organism>
<protein>
    <submittedName>
        <fullName evidence="2">Uncharacterized protein</fullName>
    </submittedName>
</protein>
<gene>
    <name evidence="2" type="ORF">A1O1_01874</name>
</gene>
<dbReference type="GeneID" id="19156775"/>
<reference evidence="2 3" key="1">
    <citation type="submission" date="2013-03" db="EMBL/GenBank/DDBJ databases">
        <title>The Genome Sequence of Capronia coronata CBS 617.96.</title>
        <authorList>
            <consortium name="The Broad Institute Genomics Platform"/>
            <person name="Cuomo C."/>
            <person name="de Hoog S."/>
            <person name="Gorbushina A."/>
            <person name="Walker B."/>
            <person name="Young S.K."/>
            <person name="Zeng Q."/>
            <person name="Gargeya S."/>
            <person name="Fitzgerald M."/>
            <person name="Haas B."/>
            <person name="Abouelleil A."/>
            <person name="Allen A.W."/>
            <person name="Alvarado L."/>
            <person name="Arachchi H.M."/>
            <person name="Berlin A.M."/>
            <person name="Chapman S.B."/>
            <person name="Gainer-Dewar J."/>
            <person name="Goldberg J."/>
            <person name="Griggs A."/>
            <person name="Gujja S."/>
            <person name="Hansen M."/>
            <person name="Howarth C."/>
            <person name="Imamovic A."/>
            <person name="Ireland A."/>
            <person name="Larimer J."/>
            <person name="McCowan C."/>
            <person name="Murphy C."/>
            <person name="Pearson M."/>
            <person name="Poon T.W."/>
            <person name="Priest M."/>
            <person name="Roberts A."/>
            <person name="Saif S."/>
            <person name="Shea T."/>
            <person name="Sisk P."/>
            <person name="Sykes S."/>
            <person name="Wortman J."/>
            <person name="Nusbaum C."/>
            <person name="Birren B."/>
        </authorList>
    </citation>
    <scope>NUCLEOTIDE SEQUENCE [LARGE SCALE GENOMIC DNA]</scope>
    <source>
        <strain evidence="2 3">CBS 617.96</strain>
    </source>
</reference>
<feature type="compositionally biased region" description="Low complexity" evidence="1">
    <location>
        <begin position="65"/>
        <end position="79"/>
    </location>
</feature>
<dbReference type="EMBL" id="AMWN01000002">
    <property type="protein sequence ID" value="EXJ93482.1"/>
    <property type="molecule type" value="Genomic_DNA"/>
</dbReference>
<keyword evidence="3" id="KW-1185">Reference proteome</keyword>
<dbReference type="OrthoDB" id="5218421at2759"/>
<sequence>MPSSVEYITTPREPFNYDADPVEAMTSYSRLMHLHTKQQMDAATQAARRRSPSAGVDSQGQTGFSKQSTHSSSSSRSSF</sequence>
<evidence type="ECO:0000256" key="1">
    <source>
        <dbReference type="SAM" id="MobiDB-lite"/>
    </source>
</evidence>
<evidence type="ECO:0000313" key="3">
    <source>
        <dbReference type="Proteomes" id="UP000019484"/>
    </source>
</evidence>
<dbReference type="AlphaFoldDB" id="W9YKQ9"/>
<name>W9YKQ9_9EURO</name>
<feature type="region of interest" description="Disordered" evidence="1">
    <location>
        <begin position="37"/>
        <end position="79"/>
    </location>
</feature>
<proteinExistence type="predicted"/>
<comment type="caution">
    <text evidence="2">The sequence shown here is derived from an EMBL/GenBank/DDBJ whole genome shotgun (WGS) entry which is preliminary data.</text>
</comment>
<accession>W9YKQ9</accession>